<organism evidence="1 3">
    <name type="scientific">Xanthobacter flavus</name>
    <dbReference type="NCBI Taxonomy" id="281"/>
    <lineage>
        <taxon>Bacteria</taxon>
        <taxon>Pseudomonadati</taxon>
        <taxon>Pseudomonadota</taxon>
        <taxon>Alphaproteobacteria</taxon>
        <taxon>Hyphomicrobiales</taxon>
        <taxon>Xanthobacteraceae</taxon>
        <taxon>Xanthobacter</taxon>
    </lineage>
</organism>
<dbReference type="NCBIfam" id="TIGR02215">
    <property type="entry name" value="phage_chp_gp8"/>
    <property type="match status" value="1"/>
</dbReference>
<evidence type="ECO:0000313" key="1">
    <source>
        <dbReference type="EMBL" id="GLI22747.1"/>
    </source>
</evidence>
<evidence type="ECO:0000313" key="3">
    <source>
        <dbReference type="Proteomes" id="UP001144397"/>
    </source>
</evidence>
<dbReference type="Proteomes" id="UP001245370">
    <property type="component" value="Unassembled WGS sequence"/>
</dbReference>
<dbReference type="InterPro" id="IPR021146">
    <property type="entry name" value="Phage_gp6-like_head-tail"/>
</dbReference>
<dbReference type="EMBL" id="JAVDPY010000004">
    <property type="protein sequence ID" value="MDR6334029.1"/>
    <property type="molecule type" value="Genomic_DNA"/>
</dbReference>
<dbReference type="AlphaFoldDB" id="A0A9W6CP57"/>
<dbReference type="GeneID" id="95763207"/>
<name>A0A9W6CP57_XANFL</name>
<evidence type="ECO:0000313" key="2">
    <source>
        <dbReference type="EMBL" id="MDR6334029.1"/>
    </source>
</evidence>
<evidence type="ECO:0000313" key="4">
    <source>
        <dbReference type="Proteomes" id="UP001245370"/>
    </source>
</evidence>
<dbReference type="Proteomes" id="UP001144397">
    <property type="component" value="Unassembled WGS sequence"/>
</dbReference>
<keyword evidence="4" id="KW-1185">Reference proteome</keyword>
<dbReference type="RefSeq" id="WP_281807653.1">
    <property type="nucleotide sequence ID" value="NZ_BSDO01000003.1"/>
</dbReference>
<proteinExistence type="predicted"/>
<dbReference type="InterPro" id="IPR011738">
    <property type="entry name" value="Phage_CHP"/>
</dbReference>
<accession>A0A9W6CP57</accession>
<comment type="caution">
    <text evidence="1">The sequence shown here is derived from an EMBL/GenBank/DDBJ whole genome shotgun (WGS) entry which is preliminary data.</text>
</comment>
<reference evidence="1" key="1">
    <citation type="submission" date="2022-12" db="EMBL/GenBank/DDBJ databases">
        <title>Reference genome sequencing for broad-spectrum identification of bacterial and archaeal isolates by mass spectrometry.</title>
        <authorList>
            <person name="Sekiguchi Y."/>
            <person name="Tourlousse D.M."/>
        </authorList>
    </citation>
    <scope>NUCLEOTIDE SEQUENCE</scope>
    <source>
        <strain evidence="1">301</strain>
    </source>
</reference>
<dbReference type="Pfam" id="PF05135">
    <property type="entry name" value="Phage_connect_1"/>
    <property type="match status" value="1"/>
</dbReference>
<gene>
    <name evidence="2" type="ORF">GGQ86_002505</name>
    <name evidence="1" type="ORF">XFLAVUS301_24210</name>
</gene>
<protein>
    <submittedName>
        <fullName evidence="2">PhiE125 gp8 family phage protein</fullName>
    </submittedName>
</protein>
<sequence>MAELLSGPAAEPLTRAEAKAFLRVDGDAEDALLDALIAAARRHVEAETGRILMDQTWRFSLDRWPLRGVIPAPVAPVRTILEATVAAADGTPVPLPEDALTLVGDRAPALIRVEPARVSAPLVSHGGIVITLLAGYGADAGHVPADLVQAVRLMLAHLYEHRDGPGEATALPAAARALIASYRVVRL</sequence>
<dbReference type="EMBL" id="BSDO01000003">
    <property type="protein sequence ID" value="GLI22747.1"/>
    <property type="molecule type" value="Genomic_DNA"/>
</dbReference>
<reference evidence="2 4" key="2">
    <citation type="submission" date="2023-07" db="EMBL/GenBank/DDBJ databases">
        <title>Genomic Encyclopedia of Type Strains, Phase IV (KMG-IV): sequencing the most valuable type-strain genomes for metagenomic binning, comparative biology and taxonomic classification.</title>
        <authorList>
            <person name="Goeker M."/>
        </authorList>
    </citation>
    <scope>NUCLEOTIDE SEQUENCE [LARGE SCALE GENOMIC DNA]</scope>
    <source>
        <strain evidence="2 4">DSM 338</strain>
    </source>
</reference>
<dbReference type="InterPro" id="IPR006450">
    <property type="entry name" value="Phage_HK97_gp6-like"/>
</dbReference>
<dbReference type="NCBIfam" id="TIGR01560">
    <property type="entry name" value="put_DNA_pack"/>
    <property type="match status" value="1"/>
</dbReference>
<dbReference type="Gene3D" id="1.10.3230.30">
    <property type="entry name" value="Phage gp6-like head-tail connector protein"/>
    <property type="match status" value="1"/>
</dbReference>